<evidence type="ECO:0000256" key="1">
    <source>
        <dbReference type="ARBA" id="ARBA00009547"/>
    </source>
</evidence>
<keyword evidence="4" id="KW-0255">Endonuclease</keyword>
<protein>
    <recommendedName>
        <fullName evidence="12">Phospholipase C/P1 nuclease</fullName>
    </recommendedName>
</protein>
<dbReference type="SUPFAM" id="SSF48537">
    <property type="entry name" value="Phospholipase C/P1 nuclease"/>
    <property type="match status" value="1"/>
</dbReference>
<evidence type="ECO:0000256" key="6">
    <source>
        <dbReference type="ARBA" id="ARBA00023157"/>
    </source>
</evidence>
<dbReference type="STRING" id="743788.S8F6W5"/>
<evidence type="ECO:0000256" key="2">
    <source>
        <dbReference type="ARBA" id="ARBA00022722"/>
    </source>
</evidence>
<evidence type="ECO:0000256" key="9">
    <source>
        <dbReference type="SAM" id="SignalP"/>
    </source>
</evidence>
<dbReference type="AlphaFoldDB" id="S8F6W5"/>
<organism evidence="10 11">
    <name type="scientific">Fomitopsis schrenkii</name>
    <name type="common">Brown rot fungus</name>
    <dbReference type="NCBI Taxonomy" id="2126942"/>
    <lineage>
        <taxon>Eukaryota</taxon>
        <taxon>Fungi</taxon>
        <taxon>Dikarya</taxon>
        <taxon>Basidiomycota</taxon>
        <taxon>Agaricomycotina</taxon>
        <taxon>Agaricomycetes</taxon>
        <taxon>Polyporales</taxon>
        <taxon>Fomitopsis</taxon>
    </lineage>
</organism>
<feature type="compositionally biased region" description="Basic and acidic residues" evidence="8">
    <location>
        <begin position="386"/>
        <end position="397"/>
    </location>
</feature>
<evidence type="ECO:0000256" key="8">
    <source>
        <dbReference type="SAM" id="MobiDB-lite"/>
    </source>
</evidence>
<evidence type="ECO:0000256" key="4">
    <source>
        <dbReference type="ARBA" id="ARBA00022759"/>
    </source>
</evidence>
<dbReference type="PANTHER" id="PTHR33146">
    <property type="entry name" value="ENDONUCLEASE 4"/>
    <property type="match status" value="1"/>
</dbReference>
<evidence type="ECO:0000256" key="5">
    <source>
        <dbReference type="ARBA" id="ARBA00022801"/>
    </source>
</evidence>
<keyword evidence="5" id="KW-0378">Hydrolase</keyword>
<dbReference type="InterPro" id="IPR008947">
    <property type="entry name" value="PLipase_C/P1_nuclease_dom_sf"/>
</dbReference>
<dbReference type="Pfam" id="PF02265">
    <property type="entry name" value="S1-P1_nuclease"/>
    <property type="match status" value="1"/>
</dbReference>
<keyword evidence="6" id="KW-1015">Disulfide bond</keyword>
<feature type="signal peptide" evidence="9">
    <location>
        <begin position="1"/>
        <end position="20"/>
    </location>
</feature>
<dbReference type="GO" id="GO:0003676">
    <property type="term" value="F:nucleic acid binding"/>
    <property type="evidence" value="ECO:0007669"/>
    <property type="project" value="InterPro"/>
</dbReference>
<dbReference type="InterPro" id="IPR003154">
    <property type="entry name" value="S1/P1nuclease"/>
</dbReference>
<evidence type="ECO:0008006" key="12">
    <source>
        <dbReference type="Google" id="ProtNLM"/>
    </source>
</evidence>
<dbReference type="GO" id="GO:0016788">
    <property type="term" value="F:hydrolase activity, acting on ester bonds"/>
    <property type="evidence" value="ECO:0007669"/>
    <property type="project" value="InterPro"/>
</dbReference>
<gene>
    <name evidence="10" type="ORF">FOMPIDRAFT_1025014</name>
</gene>
<feature type="chain" id="PRO_5004551148" description="Phospholipase C/P1 nuclease" evidence="9">
    <location>
        <begin position="21"/>
        <end position="443"/>
    </location>
</feature>
<name>S8F6W5_FOMSC</name>
<evidence type="ECO:0000256" key="3">
    <source>
        <dbReference type="ARBA" id="ARBA00022723"/>
    </source>
</evidence>
<proteinExistence type="inferred from homology"/>
<evidence type="ECO:0000256" key="7">
    <source>
        <dbReference type="ARBA" id="ARBA00023180"/>
    </source>
</evidence>
<dbReference type="InParanoid" id="S8F6W5"/>
<dbReference type="GO" id="GO:0004519">
    <property type="term" value="F:endonuclease activity"/>
    <property type="evidence" value="ECO:0007669"/>
    <property type="project" value="UniProtKB-KW"/>
</dbReference>
<dbReference type="GO" id="GO:0046872">
    <property type="term" value="F:metal ion binding"/>
    <property type="evidence" value="ECO:0007669"/>
    <property type="project" value="UniProtKB-KW"/>
</dbReference>
<accession>S8F6W5</accession>
<dbReference type="OrthoDB" id="441446at2759"/>
<dbReference type="Gene3D" id="1.10.575.10">
    <property type="entry name" value="P1 Nuclease"/>
    <property type="match status" value="1"/>
</dbReference>
<evidence type="ECO:0000313" key="10">
    <source>
        <dbReference type="EMBL" id="EPS97390.1"/>
    </source>
</evidence>
<dbReference type="PANTHER" id="PTHR33146:SF29">
    <property type="entry name" value="S1_P1 NUCLEASE"/>
    <property type="match status" value="1"/>
</dbReference>
<keyword evidence="11" id="KW-1185">Reference proteome</keyword>
<dbReference type="HOGENOM" id="CLU_044365_2_0_1"/>
<reference evidence="10 11" key="1">
    <citation type="journal article" date="2012" name="Science">
        <title>The Paleozoic origin of enzymatic lignin decomposition reconstructed from 31 fungal genomes.</title>
        <authorList>
            <person name="Floudas D."/>
            <person name="Binder M."/>
            <person name="Riley R."/>
            <person name="Barry K."/>
            <person name="Blanchette R.A."/>
            <person name="Henrissat B."/>
            <person name="Martinez A.T."/>
            <person name="Otillar R."/>
            <person name="Spatafora J.W."/>
            <person name="Yadav J.S."/>
            <person name="Aerts A."/>
            <person name="Benoit I."/>
            <person name="Boyd A."/>
            <person name="Carlson A."/>
            <person name="Copeland A."/>
            <person name="Coutinho P.M."/>
            <person name="de Vries R.P."/>
            <person name="Ferreira P."/>
            <person name="Findley K."/>
            <person name="Foster B."/>
            <person name="Gaskell J."/>
            <person name="Glotzer D."/>
            <person name="Gorecki P."/>
            <person name="Heitman J."/>
            <person name="Hesse C."/>
            <person name="Hori C."/>
            <person name="Igarashi K."/>
            <person name="Jurgens J.A."/>
            <person name="Kallen N."/>
            <person name="Kersten P."/>
            <person name="Kohler A."/>
            <person name="Kuees U."/>
            <person name="Kumar T.K.A."/>
            <person name="Kuo A."/>
            <person name="LaButti K."/>
            <person name="Larrondo L.F."/>
            <person name="Lindquist E."/>
            <person name="Ling A."/>
            <person name="Lombard V."/>
            <person name="Lucas S."/>
            <person name="Lundell T."/>
            <person name="Martin R."/>
            <person name="McLaughlin D.J."/>
            <person name="Morgenstern I."/>
            <person name="Morin E."/>
            <person name="Murat C."/>
            <person name="Nagy L.G."/>
            <person name="Nolan M."/>
            <person name="Ohm R.A."/>
            <person name="Patyshakuliyeva A."/>
            <person name="Rokas A."/>
            <person name="Ruiz-Duenas F.J."/>
            <person name="Sabat G."/>
            <person name="Salamov A."/>
            <person name="Samejima M."/>
            <person name="Schmutz J."/>
            <person name="Slot J.C."/>
            <person name="St John F."/>
            <person name="Stenlid J."/>
            <person name="Sun H."/>
            <person name="Sun S."/>
            <person name="Syed K."/>
            <person name="Tsang A."/>
            <person name="Wiebenga A."/>
            <person name="Young D."/>
            <person name="Pisabarro A."/>
            <person name="Eastwood D.C."/>
            <person name="Martin F."/>
            <person name="Cullen D."/>
            <person name="Grigoriev I.V."/>
            <person name="Hibbett D.S."/>
        </authorList>
    </citation>
    <scope>NUCLEOTIDE SEQUENCE</scope>
    <source>
        <strain evidence="11">FP-58527</strain>
    </source>
</reference>
<keyword evidence="2" id="KW-0540">Nuclease</keyword>
<feature type="region of interest" description="Disordered" evidence="8">
    <location>
        <begin position="359"/>
        <end position="398"/>
    </location>
</feature>
<dbReference type="EMBL" id="KE504176">
    <property type="protein sequence ID" value="EPS97390.1"/>
    <property type="molecule type" value="Genomic_DNA"/>
</dbReference>
<evidence type="ECO:0000313" key="11">
    <source>
        <dbReference type="Proteomes" id="UP000015241"/>
    </source>
</evidence>
<sequence>MRIALVSAAVVLAGAPGALAWGAAGHEIVATIAQMHLHPDVLPVLCDILDPSSASLSNDSSPATHPPCHLAPIAAWADRVRMTPAYRHTATWHYVGAVDDSPGAACAFPGERGWSGRRDSNVLAAVGNQTRAVAGFLDGEGGLADAADALKFLVHFAGDMHMPLHLTGRERGGNGAKVTFDGRMTNLHSVWDSFLIAQALRTIPANYSRPMLGALEAHLRGSIYDGYVRRLMVDGFGVARAAGVGRFSAVEEWLECPSDDEDMDEDTTLQPWPIVQTVLRTLGMAAPREGLAKRNRGVRRRRHHHKRAGGDLWGWLTGSTARDEARWDDDVLCPYAWARDIHALNCAFPIWPAELDASSSKSTSTHDCGAHDHGSEGELSEGEMGEMDRRPRPHPELLELDTPEYAGRLREGWVVERLLAMAGIRLAGILNGLVLGEVDVYIH</sequence>
<comment type="similarity">
    <text evidence="1">Belongs to the nuclease type I family.</text>
</comment>
<keyword evidence="9" id="KW-0732">Signal</keyword>
<dbReference type="GO" id="GO:0006308">
    <property type="term" value="P:DNA catabolic process"/>
    <property type="evidence" value="ECO:0007669"/>
    <property type="project" value="InterPro"/>
</dbReference>
<dbReference type="eggNOG" id="ENOG502QRXU">
    <property type="taxonomic scope" value="Eukaryota"/>
</dbReference>
<keyword evidence="7" id="KW-0325">Glycoprotein</keyword>
<dbReference type="CDD" id="cd11010">
    <property type="entry name" value="S1-P1_nuclease"/>
    <property type="match status" value="1"/>
</dbReference>
<dbReference type="Proteomes" id="UP000015241">
    <property type="component" value="Unassembled WGS sequence"/>
</dbReference>
<keyword evidence="3" id="KW-0479">Metal-binding</keyword>